<dbReference type="OrthoDB" id="1723951at2759"/>
<comment type="similarity">
    <text evidence="2 6">Belongs to the drug/metabolite transporter (DMT) superfamily. Plant drug/metabolite exporter (P-DME) (TC 2.A.7.4) family.</text>
</comment>
<evidence type="ECO:0000256" key="1">
    <source>
        <dbReference type="ARBA" id="ARBA00004141"/>
    </source>
</evidence>
<evidence type="ECO:0000313" key="10">
    <source>
        <dbReference type="Proteomes" id="UP001141552"/>
    </source>
</evidence>
<feature type="transmembrane region" description="Helical" evidence="6">
    <location>
        <begin position="39"/>
        <end position="61"/>
    </location>
</feature>
<evidence type="ECO:0000256" key="5">
    <source>
        <dbReference type="ARBA" id="ARBA00023136"/>
    </source>
</evidence>
<dbReference type="SUPFAM" id="SSF103481">
    <property type="entry name" value="Multidrug resistance efflux transporter EmrE"/>
    <property type="match status" value="1"/>
</dbReference>
<reference evidence="9" key="2">
    <citation type="journal article" date="2023" name="Plants (Basel)">
        <title>Annotation of the Turnera subulata (Passifloraceae) Draft Genome Reveals the S-Locus Evolved after the Divergence of Turneroideae from Passifloroideae in a Stepwise Manner.</title>
        <authorList>
            <person name="Henning P.M."/>
            <person name="Roalson E.H."/>
            <person name="Mir W."/>
            <person name="McCubbin A.G."/>
            <person name="Shore J.S."/>
        </authorList>
    </citation>
    <scope>NUCLEOTIDE SEQUENCE</scope>
    <source>
        <strain evidence="9">F60SS</strain>
    </source>
</reference>
<evidence type="ECO:0000256" key="3">
    <source>
        <dbReference type="ARBA" id="ARBA00022692"/>
    </source>
</evidence>
<name>A0A9Q0IZS3_9ROSI</name>
<dbReference type="EMBL" id="JAKUCV010007537">
    <property type="protein sequence ID" value="KAJ4823004.1"/>
    <property type="molecule type" value="Genomic_DNA"/>
</dbReference>
<dbReference type="InterPro" id="IPR030184">
    <property type="entry name" value="WAT1-related"/>
</dbReference>
<comment type="caution">
    <text evidence="9">The sequence shown here is derived from an EMBL/GenBank/DDBJ whole genome shotgun (WGS) entry which is preliminary data.</text>
</comment>
<evidence type="ECO:0000259" key="8">
    <source>
        <dbReference type="Pfam" id="PF00892"/>
    </source>
</evidence>
<keyword evidence="3 6" id="KW-0812">Transmembrane</keyword>
<keyword evidence="10" id="KW-1185">Reference proteome</keyword>
<sequence length="179" mass="19290">MALMSESAKLHIAMIIFALANAGNHVVVRAALNMGVSKFVFLVYRNIIALFLLAPVAYFIENMEQVHLKRRDGVAKGLVISGLAYGIQVWVIEKGGPVFVSGYLPLQTMLVAVMASVALGEEFYLGGIIGAVLIIVGLYLVIWGKSKEKKLEAAKVVVSSPSEEDNERGFPGLSVKPSN</sequence>
<keyword evidence="4 6" id="KW-1133">Transmembrane helix</keyword>
<dbReference type="GO" id="GO:0016020">
    <property type="term" value="C:membrane"/>
    <property type="evidence" value="ECO:0007669"/>
    <property type="project" value="UniProtKB-SubCell"/>
</dbReference>
<evidence type="ECO:0000256" key="6">
    <source>
        <dbReference type="RuleBase" id="RU363077"/>
    </source>
</evidence>
<dbReference type="Pfam" id="PF00892">
    <property type="entry name" value="EamA"/>
    <property type="match status" value="1"/>
</dbReference>
<feature type="domain" description="EamA" evidence="8">
    <location>
        <begin position="11"/>
        <end position="142"/>
    </location>
</feature>
<evidence type="ECO:0000256" key="7">
    <source>
        <dbReference type="SAM" id="MobiDB-lite"/>
    </source>
</evidence>
<dbReference type="GO" id="GO:0022857">
    <property type="term" value="F:transmembrane transporter activity"/>
    <property type="evidence" value="ECO:0007669"/>
    <property type="project" value="InterPro"/>
</dbReference>
<feature type="region of interest" description="Disordered" evidence="7">
    <location>
        <begin position="160"/>
        <end position="179"/>
    </location>
</feature>
<comment type="subcellular location">
    <subcellularLocation>
        <location evidence="1 6">Membrane</location>
        <topology evidence="1 6">Multi-pass membrane protein</topology>
    </subcellularLocation>
</comment>
<evidence type="ECO:0000313" key="9">
    <source>
        <dbReference type="EMBL" id="KAJ4823004.1"/>
    </source>
</evidence>
<feature type="transmembrane region" description="Helical" evidence="6">
    <location>
        <begin position="123"/>
        <end position="142"/>
    </location>
</feature>
<accession>A0A9Q0IZS3</accession>
<comment type="caution">
    <text evidence="6">Lacks conserved residue(s) required for the propagation of feature annotation.</text>
</comment>
<reference evidence="9" key="1">
    <citation type="submission" date="2022-02" db="EMBL/GenBank/DDBJ databases">
        <authorList>
            <person name="Henning P.M."/>
            <person name="McCubbin A.G."/>
            <person name="Shore J.S."/>
        </authorList>
    </citation>
    <scope>NUCLEOTIDE SEQUENCE</scope>
    <source>
        <strain evidence="9">F60SS</strain>
        <tissue evidence="9">Leaves</tissue>
    </source>
</reference>
<dbReference type="InterPro" id="IPR037185">
    <property type="entry name" value="EmrE-like"/>
</dbReference>
<protein>
    <recommendedName>
        <fullName evidence="6">WAT1-related protein</fullName>
    </recommendedName>
</protein>
<feature type="transmembrane region" description="Helical" evidence="6">
    <location>
        <begin position="73"/>
        <end position="92"/>
    </location>
</feature>
<proteinExistence type="inferred from homology"/>
<dbReference type="AlphaFoldDB" id="A0A9Q0IZS3"/>
<dbReference type="Proteomes" id="UP001141552">
    <property type="component" value="Unassembled WGS sequence"/>
</dbReference>
<dbReference type="PANTHER" id="PTHR31218">
    <property type="entry name" value="WAT1-RELATED PROTEIN"/>
    <property type="match status" value="1"/>
</dbReference>
<evidence type="ECO:0000256" key="4">
    <source>
        <dbReference type="ARBA" id="ARBA00022989"/>
    </source>
</evidence>
<organism evidence="9 10">
    <name type="scientific">Turnera subulata</name>
    <dbReference type="NCBI Taxonomy" id="218843"/>
    <lineage>
        <taxon>Eukaryota</taxon>
        <taxon>Viridiplantae</taxon>
        <taxon>Streptophyta</taxon>
        <taxon>Embryophyta</taxon>
        <taxon>Tracheophyta</taxon>
        <taxon>Spermatophyta</taxon>
        <taxon>Magnoliopsida</taxon>
        <taxon>eudicotyledons</taxon>
        <taxon>Gunneridae</taxon>
        <taxon>Pentapetalae</taxon>
        <taxon>rosids</taxon>
        <taxon>fabids</taxon>
        <taxon>Malpighiales</taxon>
        <taxon>Passifloraceae</taxon>
        <taxon>Turnera</taxon>
    </lineage>
</organism>
<keyword evidence="5 6" id="KW-0472">Membrane</keyword>
<gene>
    <name evidence="9" type="ORF">Tsubulata_000377</name>
</gene>
<evidence type="ECO:0000256" key="2">
    <source>
        <dbReference type="ARBA" id="ARBA00007635"/>
    </source>
</evidence>
<dbReference type="InterPro" id="IPR000620">
    <property type="entry name" value="EamA_dom"/>
</dbReference>